<dbReference type="Pfam" id="PF00355">
    <property type="entry name" value="Rieske"/>
    <property type="match status" value="1"/>
</dbReference>
<dbReference type="Gene3D" id="2.102.10.10">
    <property type="entry name" value="Rieske [2Fe-2S] iron-sulphur domain"/>
    <property type="match status" value="1"/>
</dbReference>
<name>A0A1I4MBB0_9GAMM</name>
<organism evidence="7 8">
    <name type="scientific">Halopseudomonas bauzanensis</name>
    <dbReference type="NCBI Taxonomy" id="653930"/>
    <lineage>
        <taxon>Bacteria</taxon>
        <taxon>Pseudomonadati</taxon>
        <taxon>Pseudomonadota</taxon>
        <taxon>Gammaproteobacteria</taxon>
        <taxon>Pseudomonadales</taxon>
        <taxon>Pseudomonadaceae</taxon>
        <taxon>Halopseudomonas</taxon>
    </lineage>
</organism>
<keyword evidence="8" id="KW-1185">Reference proteome</keyword>
<evidence type="ECO:0000313" key="8">
    <source>
        <dbReference type="Proteomes" id="UP000186599"/>
    </source>
</evidence>
<evidence type="ECO:0000313" key="7">
    <source>
        <dbReference type="EMBL" id="SFM00335.1"/>
    </source>
</evidence>
<accession>A0A1I4MBB0</accession>
<keyword evidence="2" id="KW-0479">Metal-binding</keyword>
<keyword evidence="3" id="KW-0408">Iron</keyword>
<sequence>MSNQPTDKLPVALCQLDDLADPGSQGFVVQGRRIFAVRQGQRVFAYLNSCPHRGIPLEWVPDQFLDSSGRLIQCASHGALFLPETGECVAGPCSGDRLLPLPCRIEEGQVWLLPSP</sequence>
<keyword evidence="4" id="KW-0411">Iron-sulfur</keyword>
<dbReference type="Proteomes" id="UP000186599">
    <property type="component" value="Unassembled WGS sequence"/>
</dbReference>
<evidence type="ECO:0000256" key="4">
    <source>
        <dbReference type="ARBA" id="ARBA00023014"/>
    </source>
</evidence>
<dbReference type="InterPro" id="IPR017941">
    <property type="entry name" value="Rieske_2Fe-2S"/>
</dbReference>
<dbReference type="PANTHER" id="PTHR40261">
    <property type="match status" value="1"/>
</dbReference>
<dbReference type="GO" id="GO:0051213">
    <property type="term" value="F:dioxygenase activity"/>
    <property type="evidence" value="ECO:0007669"/>
    <property type="project" value="UniProtKB-KW"/>
</dbReference>
<dbReference type="SUPFAM" id="SSF50022">
    <property type="entry name" value="ISP domain"/>
    <property type="match status" value="1"/>
</dbReference>
<gene>
    <name evidence="7" type="ORF">SAMN04487855_1874</name>
    <name evidence="6" type="ORF">SAMN05216589_1876</name>
</gene>
<dbReference type="CDD" id="cd03467">
    <property type="entry name" value="Rieske"/>
    <property type="match status" value="1"/>
</dbReference>
<dbReference type="GO" id="GO:0051537">
    <property type="term" value="F:2 iron, 2 sulfur cluster binding"/>
    <property type="evidence" value="ECO:0007669"/>
    <property type="project" value="UniProtKB-KW"/>
</dbReference>
<dbReference type="Proteomes" id="UP000186904">
    <property type="component" value="Unassembled WGS sequence"/>
</dbReference>
<dbReference type="GO" id="GO:0046872">
    <property type="term" value="F:metal ion binding"/>
    <property type="evidence" value="ECO:0007669"/>
    <property type="project" value="UniProtKB-KW"/>
</dbReference>
<evidence type="ECO:0000313" key="9">
    <source>
        <dbReference type="Proteomes" id="UP000186904"/>
    </source>
</evidence>
<keyword evidence="1" id="KW-0001">2Fe-2S</keyword>
<evidence type="ECO:0000256" key="3">
    <source>
        <dbReference type="ARBA" id="ARBA00023004"/>
    </source>
</evidence>
<dbReference type="PROSITE" id="PS51296">
    <property type="entry name" value="RIESKE"/>
    <property type="match status" value="1"/>
</dbReference>
<dbReference type="STRING" id="653930.SAMN05216589_1876"/>
<reference evidence="8 9" key="1">
    <citation type="submission" date="2016-10" db="EMBL/GenBank/DDBJ databases">
        <authorList>
            <person name="de Groot N.N."/>
        </authorList>
    </citation>
    <scope>NUCLEOTIDE SEQUENCE [LARGE SCALE GENOMIC DNA]</scope>
    <source>
        <strain evidence="7 8">CGMCC 1.9095</strain>
        <strain evidence="6 9">DSM 22558</strain>
    </source>
</reference>
<protein>
    <submittedName>
        <fullName evidence="7">Ferredoxin subunit of nitrite reductase or a ring-hydroxylating dioxygenase</fullName>
    </submittedName>
</protein>
<dbReference type="RefSeq" id="WP_036993094.1">
    <property type="nucleotide sequence ID" value="NZ_FOGN01000003.1"/>
</dbReference>
<evidence type="ECO:0000256" key="1">
    <source>
        <dbReference type="ARBA" id="ARBA00022714"/>
    </source>
</evidence>
<keyword evidence="7" id="KW-0560">Oxidoreductase</keyword>
<evidence type="ECO:0000259" key="5">
    <source>
        <dbReference type="PROSITE" id="PS51296"/>
    </source>
</evidence>
<dbReference type="EMBL" id="FOGN01000003">
    <property type="protein sequence ID" value="SER98045.1"/>
    <property type="molecule type" value="Genomic_DNA"/>
</dbReference>
<evidence type="ECO:0000256" key="2">
    <source>
        <dbReference type="ARBA" id="ARBA00022723"/>
    </source>
</evidence>
<feature type="domain" description="Rieske" evidence="5">
    <location>
        <begin position="11"/>
        <end position="112"/>
    </location>
</feature>
<dbReference type="AlphaFoldDB" id="A0A1I4MBB0"/>
<dbReference type="EMBL" id="FOUA01000003">
    <property type="protein sequence ID" value="SFM00335.1"/>
    <property type="molecule type" value="Genomic_DNA"/>
</dbReference>
<dbReference type="InterPro" id="IPR036922">
    <property type="entry name" value="Rieske_2Fe-2S_sf"/>
</dbReference>
<keyword evidence="7" id="KW-0223">Dioxygenase</keyword>
<dbReference type="OrthoDB" id="9794779at2"/>
<proteinExistence type="predicted"/>
<evidence type="ECO:0000313" key="6">
    <source>
        <dbReference type="EMBL" id="SER98045.1"/>
    </source>
</evidence>
<dbReference type="PANTHER" id="PTHR40261:SF1">
    <property type="entry name" value="RIESKE DOMAIN-CONTAINING PROTEIN"/>
    <property type="match status" value="1"/>
</dbReference>